<keyword evidence="3" id="KW-1185">Reference proteome</keyword>
<dbReference type="AlphaFoldDB" id="A0A218NN19"/>
<dbReference type="Proteomes" id="UP000197679">
    <property type="component" value="Chromosome"/>
</dbReference>
<feature type="compositionally biased region" description="Polar residues" evidence="1">
    <location>
        <begin position="10"/>
        <end position="19"/>
    </location>
</feature>
<gene>
    <name evidence="2" type="ORF">Mia14_0539</name>
</gene>
<proteinExistence type="predicted"/>
<dbReference type="RefSeq" id="WP_088820122.1">
    <property type="nucleotide sequence ID" value="NZ_CP019964.1"/>
</dbReference>
<evidence type="ECO:0000313" key="3">
    <source>
        <dbReference type="Proteomes" id="UP000197679"/>
    </source>
</evidence>
<name>A0A218NN19_9ARCH</name>
<evidence type="ECO:0000256" key="1">
    <source>
        <dbReference type="SAM" id="MobiDB-lite"/>
    </source>
</evidence>
<dbReference type="KEGG" id="marh:Mia14_0539"/>
<sequence length="419" mass="48150">MAYKIKDLNNQESDANLKSLNRDRKDHRSAGQSKEEELNRHFKESDIERFKDAVKIVYRNSVEGYKGLVQKYRTGFKAPILYFDFDDSYKTASGFIDDSRLSFKVLGAYDFISNRIIIKPGLLYKYVNHGCKTYSIEHTVNHEIAHSLVKQLGLADESMEEGKTDFHGIVKGELLANLFAAELEVAKQGLPISNESMARQLIKDDSDLEYLSKDIDAAKAYFRWLNKYSREAQNAIEHISYEVYKYIKKSEGSGKVIDYDAVNDYYSEKVDKVLKNYLVNIMRNYAISVYSAPVLGAAKALLSERKGVEEIINSVSKDMSSVKEIRRYLKGSFASVDLRSMSITKPGSIKRIPIKLVTESLKNEGIYFDYKSTFSRIADSVEDEFDEIGHYLSKNLRTERKLLRDLSRMEKRFGINSIW</sequence>
<dbReference type="GeneID" id="33314096"/>
<organism evidence="2 3">
    <name type="scientific">Candidatus Mancarchaeum acidiphilum</name>
    <dbReference type="NCBI Taxonomy" id="1920749"/>
    <lineage>
        <taxon>Archaea</taxon>
        <taxon>Candidatus Micrarchaeota</taxon>
        <taxon>Candidatus Mancarchaeum</taxon>
    </lineage>
</organism>
<feature type="compositionally biased region" description="Basic and acidic residues" evidence="1">
    <location>
        <begin position="20"/>
        <end position="39"/>
    </location>
</feature>
<feature type="region of interest" description="Disordered" evidence="1">
    <location>
        <begin position="1"/>
        <end position="39"/>
    </location>
</feature>
<accession>A0A218NN19</accession>
<protein>
    <submittedName>
        <fullName evidence="2">Uncharacterized protein</fullName>
    </submittedName>
</protein>
<evidence type="ECO:0000313" key="2">
    <source>
        <dbReference type="EMBL" id="ASI13852.1"/>
    </source>
</evidence>
<dbReference type="EMBL" id="CP019964">
    <property type="protein sequence ID" value="ASI13852.1"/>
    <property type="molecule type" value="Genomic_DNA"/>
</dbReference>
<reference evidence="2 3" key="1">
    <citation type="journal article" date="2017" name="Nat. Commun.">
        <title>'ARMAN' archaea depend on association with euryarchaeal host in culture and in situ.</title>
        <authorList>
            <person name="Golyshina O."/>
            <person name="Toshchakov S."/>
            <person name="Makarova K."/>
            <person name="Gavrilov S."/>
            <person name="Korzhenkov A."/>
            <person name="La Cono V."/>
            <person name="Arcadi E."/>
            <person name="Nechitaylo T."/>
            <person name="Ferrer M."/>
            <person name="Kublanov I."/>
            <person name="Wolf Y."/>
            <person name="Yakimov M."/>
            <person name="Golyshin P."/>
            <person name="Slesarev A."/>
            <person name="Kozyavkin S."/>
        </authorList>
    </citation>
    <scope>NUCLEOTIDE SEQUENCE [LARGE SCALE GENOMIC DNA]</scope>
    <source>
        <strain evidence="2 3">Mia14</strain>
    </source>
</reference>